<dbReference type="Proteomes" id="UP001525379">
    <property type="component" value="Unassembled WGS sequence"/>
</dbReference>
<comment type="caution">
    <text evidence="1">The sequence shown here is derived from an EMBL/GenBank/DDBJ whole genome shotgun (WGS) entry which is preliminary data.</text>
</comment>
<organism evidence="1 2">
    <name type="scientific">Pseudoclavibacter albus</name>
    <dbReference type="NCBI Taxonomy" id="272241"/>
    <lineage>
        <taxon>Bacteria</taxon>
        <taxon>Bacillati</taxon>
        <taxon>Actinomycetota</taxon>
        <taxon>Actinomycetes</taxon>
        <taxon>Micrococcales</taxon>
        <taxon>Microbacteriaceae</taxon>
        <taxon>Pseudoclavibacter</taxon>
    </lineage>
</organism>
<dbReference type="RefSeq" id="WP_260104567.1">
    <property type="nucleotide sequence ID" value="NZ_JALXSQ010000041.1"/>
</dbReference>
<sequence>MTRKLDSPPYVRISGQIVAMAYNPMKPYELLSLARIEIPWGRENILDPVEGHACTVDLIDLNDTSTYVSSDTALGRPLTVERVQTQDGVTSTETILSGRVTGESADTVHVIHPGLEKPVEATRLRLTVTDLTGILDKLHPDGTSSTRNPVGEKGWRPNWVDLRADEIAWRAGGLITLKTRPKRVWSADENNPAVAQARPWRNDELPSVLTVLRQVFAFSSGLAWPSIRPSGDVYQGVPQTVTDIRLAKLASGKWGIITAPSMGNIAAARLALSRSAHVSSTAAQRPSEVSTVPYTDSFVLDAMGAWKRSEDREQGPIRQPLPGRPLDAQEVNPVEIDLGANLGWWSGADAGIETGAAPGHVNTMPAAEAAIVLCLQEAASRAAALGKFHGLPKMTLYRNYSDGRAPTHWGFFTPTETGACRLSGSKWNRHSSVPRAVQIIGGIIRYDADGWSHEVNLAPCIDNLPRDLAMSALFKPAATATFADIDPNMPIADLPTVSKSEIV</sequence>
<reference evidence="1 2" key="1">
    <citation type="submission" date="2022-04" db="EMBL/GenBank/DDBJ databases">
        <title>Human microbiome associated bacterial genomes.</title>
        <authorList>
            <person name="Sandstrom S."/>
            <person name="Salamzade R."/>
            <person name="Kalan L.R."/>
        </authorList>
    </citation>
    <scope>NUCLEOTIDE SEQUENCE [LARGE SCALE GENOMIC DNA]</scope>
    <source>
        <strain evidence="2">p3-SID1799</strain>
    </source>
</reference>
<dbReference type="EMBL" id="JALXSQ010000041">
    <property type="protein sequence ID" value="MCT2043394.1"/>
    <property type="molecule type" value="Genomic_DNA"/>
</dbReference>
<gene>
    <name evidence="1" type="ORF">M3D15_08660</name>
</gene>
<evidence type="ECO:0000313" key="1">
    <source>
        <dbReference type="EMBL" id="MCT2043394.1"/>
    </source>
</evidence>
<name>A0ABT2HYK8_9MICO</name>
<accession>A0ABT2HYK8</accession>
<protein>
    <submittedName>
        <fullName evidence="1">Uncharacterized protein</fullName>
    </submittedName>
</protein>
<evidence type="ECO:0000313" key="2">
    <source>
        <dbReference type="Proteomes" id="UP001525379"/>
    </source>
</evidence>
<proteinExistence type="predicted"/>
<keyword evidence="2" id="KW-1185">Reference proteome</keyword>